<keyword evidence="5 6" id="KW-0472">Membrane</keyword>
<evidence type="ECO:0000313" key="7">
    <source>
        <dbReference type="EMBL" id="MBM7591238.1"/>
    </source>
</evidence>
<evidence type="ECO:0000256" key="4">
    <source>
        <dbReference type="ARBA" id="ARBA00022989"/>
    </source>
</evidence>
<reference evidence="7" key="1">
    <citation type="submission" date="2021-01" db="EMBL/GenBank/DDBJ databases">
        <title>Genomic Encyclopedia of Type Strains, Phase IV (KMG-IV): sequencing the most valuable type-strain genomes for metagenomic binning, comparative biology and taxonomic classification.</title>
        <authorList>
            <person name="Goeker M."/>
        </authorList>
    </citation>
    <scope>NUCLEOTIDE SEQUENCE</scope>
    <source>
        <strain evidence="7">DSM 25523</strain>
    </source>
</reference>
<dbReference type="RefSeq" id="WP_204518956.1">
    <property type="nucleotide sequence ID" value="NZ_BAABIN010000012.1"/>
</dbReference>
<organism evidence="7 8">
    <name type="scientific">Brevibacillus fulvus</name>
    <dbReference type="NCBI Taxonomy" id="1125967"/>
    <lineage>
        <taxon>Bacteria</taxon>
        <taxon>Bacillati</taxon>
        <taxon>Bacillota</taxon>
        <taxon>Bacilli</taxon>
        <taxon>Bacillales</taxon>
        <taxon>Paenibacillaceae</taxon>
        <taxon>Brevibacillus</taxon>
    </lineage>
</organism>
<dbReference type="SUPFAM" id="SSF103481">
    <property type="entry name" value="Multidrug resistance efflux transporter EmrE"/>
    <property type="match status" value="1"/>
</dbReference>
<feature type="transmembrane region" description="Helical" evidence="6">
    <location>
        <begin position="45"/>
        <end position="67"/>
    </location>
</feature>
<feature type="transmembrane region" description="Helical" evidence="6">
    <location>
        <begin position="74"/>
        <end position="94"/>
    </location>
</feature>
<dbReference type="PANTHER" id="PTHR30561:SF9">
    <property type="entry name" value="4-AMINO-4-DEOXY-L-ARABINOSE-PHOSPHOUNDECAPRENOL FLIPPASE SUBUNIT ARNF-RELATED"/>
    <property type="match status" value="1"/>
</dbReference>
<dbReference type="GO" id="GO:0005886">
    <property type="term" value="C:plasma membrane"/>
    <property type="evidence" value="ECO:0007669"/>
    <property type="project" value="UniProtKB-SubCell"/>
</dbReference>
<name>A0A938Y129_9BACL</name>
<evidence type="ECO:0000256" key="2">
    <source>
        <dbReference type="ARBA" id="ARBA00022475"/>
    </source>
</evidence>
<evidence type="ECO:0000313" key="8">
    <source>
        <dbReference type="Proteomes" id="UP000717624"/>
    </source>
</evidence>
<comment type="caution">
    <text evidence="7">The sequence shown here is derived from an EMBL/GenBank/DDBJ whole genome shotgun (WGS) entry which is preliminary data.</text>
</comment>
<comment type="subcellular location">
    <subcellularLocation>
        <location evidence="1">Cell membrane</location>
        <topology evidence="1">Multi-pass membrane protein</topology>
    </subcellularLocation>
</comment>
<dbReference type="Proteomes" id="UP000717624">
    <property type="component" value="Unassembled WGS sequence"/>
</dbReference>
<accession>A0A938Y129</accession>
<proteinExistence type="predicted"/>
<evidence type="ECO:0000256" key="6">
    <source>
        <dbReference type="SAM" id="Phobius"/>
    </source>
</evidence>
<dbReference type="PANTHER" id="PTHR30561">
    <property type="entry name" value="SMR FAMILY PROTON-DEPENDENT DRUG EFFLUX TRANSPORTER SUGE"/>
    <property type="match status" value="1"/>
</dbReference>
<protein>
    <submittedName>
        <fullName evidence="7">Drug/metabolite transporter (DMT)-like permease</fullName>
    </submittedName>
</protein>
<evidence type="ECO:0000256" key="1">
    <source>
        <dbReference type="ARBA" id="ARBA00004651"/>
    </source>
</evidence>
<dbReference type="GO" id="GO:0022857">
    <property type="term" value="F:transmembrane transporter activity"/>
    <property type="evidence" value="ECO:0007669"/>
    <property type="project" value="InterPro"/>
</dbReference>
<gene>
    <name evidence="7" type="ORF">JOD01_002865</name>
</gene>
<dbReference type="Gene3D" id="1.10.3730.20">
    <property type="match status" value="1"/>
</dbReference>
<dbReference type="EMBL" id="JAFBEB010000010">
    <property type="protein sequence ID" value="MBM7591238.1"/>
    <property type="molecule type" value="Genomic_DNA"/>
</dbReference>
<keyword evidence="8" id="KW-1185">Reference proteome</keyword>
<keyword evidence="2" id="KW-1003">Cell membrane</keyword>
<keyword evidence="3 6" id="KW-0812">Transmembrane</keyword>
<dbReference type="InterPro" id="IPR000390">
    <property type="entry name" value="Small_drug/metabolite_transptr"/>
</dbReference>
<evidence type="ECO:0000256" key="3">
    <source>
        <dbReference type="ARBA" id="ARBA00022692"/>
    </source>
</evidence>
<feature type="transmembrane region" description="Helical" evidence="6">
    <location>
        <begin position="100"/>
        <end position="117"/>
    </location>
</feature>
<evidence type="ECO:0000256" key="5">
    <source>
        <dbReference type="ARBA" id="ARBA00023136"/>
    </source>
</evidence>
<keyword evidence="4 6" id="KW-1133">Transmembrane helix</keyword>
<dbReference type="AlphaFoldDB" id="A0A938Y129"/>
<sequence length="119" mass="13005">MGKSLLLILLSVLLGAGGQVAMKWGTMQVKALQSGVLHQLLQYLLHWSVLLGLCLYALSALVWILAIAKVDLTYAYPMVACGYVVVFLLSYWLFQEPVSWQRAIGLAVVVVGVLIISQS</sequence>
<dbReference type="InterPro" id="IPR037185">
    <property type="entry name" value="EmrE-like"/>
</dbReference>